<gene>
    <name evidence="7" type="ORF">QYE76_035326</name>
</gene>
<dbReference type="SMART" id="SM00380">
    <property type="entry name" value="AP2"/>
    <property type="match status" value="1"/>
</dbReference>
<evidence type="ECO:0000256" key="3">
    <source>
        <dbReference type="ARBA" id="ARBA00023125"/>
    </source>
</evidence>
<dbReference type="InterPro" id="IPR044808">
    <property type="entry name" value="ERF_plant"/>
</dbReference>
<evidence type="ECO:0000256" key="5">
    <source>
        <dbReference type="ARBA" id="ARBA00023242"/>
    </source>
</evidence>
<dbReference type="GO" id="GO:0003677">
    <property type="term" value="F:DNA binding"/>
    <property type="evidence" value="ECO:0007669"/>
    <property type="project" value="UniProtKB-KW"/>
</dbReference>
<dbReference type="AlphaFoldDB" id="A0AAD8R2P9"/>
<sequence>MAPRRRSNTGFIGVRLRPAGHFAAEITAGGTRVWLGTFYTKEAAARAYDVAAWRFGRPRHEMNFRRSDRVPTVPDVPTVTFGLHLAVPTAAVAPRVAVGVPCVVPTAVLCRRSAPSPVDEGRCADGPDIWPSAHGLAVGTWSFSRSAWMHPCGTNGG</sequence>
<keyword evidence="3" id="KW-0238">DNA-binding</keyword>
<dbReference type="PRINTS" id="PR00367">
    <property type="entry name" value="ETHRSPELEMNT"/>
</dbReference>
<dbReference type="GO" id="GO:0003700">
    <property type="term" value="F:DNA-binding transcription factor activity"/>
    <property type="evidence" value="ECO:0007669"/>
    <property type="project" value="InterPro"/>
</dbReference>
<organism evidence="7 8">
    <name type="scientific">Lolium multiflorum</name>
    <name type="common">Italian ryegrass</name>
    <name type="synonym">Lolium perenne subsp. multiflorum</name>
    <dbReference type="NCBI Taxonomy" id="4521"/>
    <lineage>
        <taxon>Eukaryota</taxon>
        <taxon>Viridiplantae</taxon>
        <taxon>Streptophyta</taxon>
        <taxon>Embryophyta</taxon>
        <taxon>Tracheophyta</taxon>
        <taxon>Spermatophyta</taxon>
        <taxon>Magnoliopsida</taxon>
        <taxon>Liliopsida</taxon>
        <taxon>Poales</taxon>
        <taxon>Poaceae</taxon>
        <taxon>BOP clade</taxon>
        <taxon>Pooideae</taxon>
        <taxon>Poodae</taxon>
        <taxon>Poeae</taxon>
        <taxon>Poeae Chloroplast Group 2 (Poeae type)</taxon>
        <taxon>Loliodinae</taxon>
        <taxon>Loliinae</taxon>
        <taxon>Lolium</taxon>
    </lineage>
</organism>
<evidence type="ECO:0000313" key="7">
    <source>
        <dbReference type="EMBL" id="KAK1611653.1"/>
    </source>
</evidence>
<dbReference type="GO" id="GO:0005634">
    <property type="term" value="C:nucleus"/>
    <property type="evidence" value="ECO:0007669"/>
    <property type="project" value="UniProtKB-SubCell"/>
</dbReference>
<evidence type="ECO:0000256" key="1">
    <source>
        <dbReference type="ARBA" id="ARBA00004123"/>
    </source>
</evidence>
<reference evidence="7" key="1">
    <citation type="submission" date="2023-07" db="EMBL/GenBank/DDBJ databases">
        <title>A chromosome-level genome assembly of Lolium multiflorum.</title>
        <authorList>
            <person name="Chen Y."/>
            <person name="Copetti D."/>
            <person name="Kolliker R."/>
            <person name="Studer B."/>
        </authorList>
    </citation>
    <scope>NUCLEOTIDE SEQUENCE</scope>
    <source>
        <strain evidence="7">02402/16</strain>
        <tissue evidence="7">Leaf</tissue>
    </source>
</reference>
<evidence type="ECO:0000256" key="2">
    <source>
        <dbReference type="ARBA" id="ARBA00023015"/>
    </source>
</evidence>
<dbReference type="Pfam" id="PF00847">
    <property type="entry name" value="AP2"/>
    <property type="match status" value="1"/>
</dbReference>
<keyword evidence="5" id="KW-0539">Nucleus</keyword>
<evidence type="ECO:0000313" key="8">
    <source>
        <dbReference type="Proteomes" id="UP001231189"/>
    </source>
</evidence>
<keyword evidence="8" id="KW-1185">Reference proteome</keyword>
<protein>
    <recommendedName>
        <fullName evidence="6">AP2/ERF domain-containing protein</fullName>
    </recommendedName>
</protein>
<accession>A0AAD8R2P9</accession>
<comment type="caution">
    <text evidence="7">The sequence shown here is derived from an EMBL/GenBank/DDBJ whole genome shotgun (WGS) entry which is preliminary data.</text>
</comment>
<dbReference type="Gene3D" id="3.30.730.10">
    <property type="entry name" value="AP2/ERF domain"/>
    <property type="match status" value="1"/>
</dbReference>
<dbReference type="PROSITE" id="PS51032">
    <property type="entry name" value="AP2_ERF"/>
    <property type="match status" value="1"/>
</dbReference>
<dbReference type="SUPFAM" id="SSF54171">
    <property type="entry name" value="DNA-binding domain"/>
    <property type="match status" value="1"/>
</dbReference>
<dbReference type="InterPro" id="IPR036955">
    <property type="entry name" value="AP2/ERF_dom_sf"/>
</dbReference>
<keyword evidence="4" id="KW-0804">Transcription</keyword>
<keyword evidence="2" id="KW-0805">Transcription regulation</keyword>
<dbReference type="Proteomes" id="UP001231189">
    <property type="component" value="Unassembled WGS sequence"/>
</dbReference>
<proteinExistence type="predicted"/>
<name>A0AAD8R2P9_LOLMU</name>
<dbReference type="GO" id="GO:0009873">
    <property type="term" value="P:ethylene-activated signaling pathway"/>
    <property type="evidence" value="ECO:0007669"/>
    <property type="project" value="InterPro"/>
</dbReference>
<dbReference type="PANTHER" id="PTHR31190">
    <property type="entry name" value="DNA-BINDING DOMAIN"/>
    <property type="match status" value="1"/>
</dbReference>
<evidence type="ECO:0000256" key="4">
    <source>
        <dbReference type="ARBA" id="ARBA00023163"/>
    </source>
</evidence>
<dbReference type="InterPro" id="IPR016177">
    <property type="entry name" value="DNA-bd_dom_sf"/>
</dbReference>
<dbReference type="EMBL" id="JAUUTY010000007">
    <property type="protein sequence ID" value="KAK1611653.1"/>
    <property type="molecule type" value="Genomic_DNA"/>
</dbReference>
<comment type="subcellular location">
    <subcellularLocation>
        <location evidence="1">Nucleus</location>
    </subcellularLocation>
</comment>
<evidence type="ECO:0000259" key="6">
    <source>
        <dbReference type="PROSITE" id="PS51032"/>
    </source>
</evidence>
<feature type="domain" description="AP2/ERF" evidence="6">
    <location>
        <begin position="10"/>
        <end position="65"/>
    </location>
</feature>
<dbReference type="InterPro" id="IPR001471">
    <property type="entry name" value="AP2/ERF_dom"/>
</dbReference>